<accession>A0A2T0SPJ0</accession>
<comment type="caution">
    <text evidence="1">The sequence shown here is derived from an EMBL/GenBank/DDBJ whole genome shotgun (WGS) entry which is preliminary data.</text>
</comment>
<dbReference type="OrthoDB" id="4250862at2"/>
<evidence type="ECO:0000313" key="1">
    <source>
        <dbReference type="EMBL" id="PRY35327.1"/>
    </source>
</evidence>
<gene>
    <name evidence="1" type="ORF">CLV43_114245</name>
</gene>
<dbReference type="RefSeq" id="WP_106193846.1">
    <property type="nucleotide sequence ID" value="NZ_PVTF01000014.1"/>
</dbReference>
<dbReference type="Proteomes" id="UP000239494">
    <property type="component" value="Unassembled WGS sequence"/>
</dbReference>
<proteinExistence type="predicted"/>
<name>A0A2T0SPJ0_9PSEU</name>
<evidence type="ECO:0000313" key="2">
    <source>
        <dbReference type="Proteomes" id="UP000239494"/>
    </source>
</evidence>
<protein>
    <submittedName>
        <fullName evidence="1">Uncharacterized protein</fullName>
    </submittedName>
</protein>
<sequence length="101" mass="11137">MESAAERLQLTHAAKLAHAKMVITMVEQALELEQVPERTRRRVVNTLLWGHPDGMRAAETVAAHERRIREHMVAEIAVPNEFRQLLNAPQCPAAPGAGALG</sequence>
<keyword evidence="2" id="KW-1185">Reference proteome</keyword>
<organism evidence="1 2">
    <name type="scientific">Umezawaea tangerina</name>
    <dbReference type="NCBI Taxonomy" id="84725"/>
    <lineage>
        <taxon>Bacteria</taxon>
        <taxon>Bacillati</taxon>
        <taxon>Actinomycetota</taxon>
        <taxon>Actinomycetes</taxon>
        <taxon>Pseudonocardiales</taxon>
        <taxon>Pseudonocardiaceae</taxon>
        <taxon>Umezawaea</taxon>
    </lineage>
</organism>
<reference evidence="1 2" key="1">
    <citation type="submission" date="2018-03" db="EMBL/GenBank/DDBJ databases">
        <title>Genomic Encyclopedia of Archaeal and Bacterial Type Strains, Phase II (KMG-II): from individual species to whole genera.</title>
        <authorList>
            <person name="Goeker M."/>
        </authorList>
    </citation>
    <scope>NUCLEOTIDE SEQUENCE [LARGE SCALE GENOMIC DNA]</scope>
    <source>
        <strain evidence="1 2">DSM 44720</strain>
    </source>
</reference>
<dbReference type="EMBL" id="PVTF01000014">
    <property type="protein sequence ID" value="PRY35327.1"/>
    <property type="molecule type" value="Genomic_DNA"/>
</dbReference>
<dbReference type="AlphaFoldDB" id="A0A2T0SPJ0"/>